<dbReference type="AlphaFoldDB" id="A0A345Z572"/>
<evidence type="ECO:0000313" key="3">
    <source>
        <dbReference type="Proteomes" id="UP000254792"/>
    </source>
</evidence>
<evidence type="ECO:0000256" key="1">
    <source>
        <dbReference type="SAM" id="SignalP"/>
    </source>
</evidence>
<gene>
    <name evidence="2" type="ORF">SALLE_v1c10810</name>
</gene>
<protein>
    <recommendedName>
        <fullName evidence="4">Lipoprotein</fullName>
    </recommendedName>
</protein>
<dbReference type="NCBIfam" id="NF038029">
    <property type="entry name" value="LP_plasma"/>
    <property type="match status" value="1"/>
</dbReference>
<dbReference type="KEGG" id="salx:SALLE_v1c10810"/>
<reference evidence="2 3" key="1">
    <citation type="submission" date="2018-07" db="EMBL/GenBank/DDBJ databases">
        <title>Complete genome sequence of Spiroplasma alleghenense PLHS-1 (ATCC 51752).</title>
        <authorList>
            <person name="Chou L."/>
            <person name="Lee T.-Y."/>
            <person name="Tsai Y.-M."/>
            <person name="Kuo C.-H."/>
        </authorList>
    </citation>
    <scope>NUCLEOTIDE SEQUENCE [LARGE SCALE GENOMIC DNA]</scope>
    <source>
        <strain evidence="2 3">PLHS-1</strain>
    </source>
</reference>
<keyword evidence="3" id="KW-1185">Reference proteome</keyword>
<name>A0A345Z572_9MOLU</name>
<sequence>MKKLLSILAASTMIISTPLSVVACKKTKTDIDNEFDYQALQQELRNSVQQIFDSNLKSDFDDYFFVDKKGGDNGVDYPFGENDVEWFRSNQGEISKLNSPESKEVQESISKIINWNKVEDEINSLILTNVNYKPILVSGKSPLKDGYYIQSLEVKENFETNDIKVIISIGANFYYLNERREIESDALNNFKTSITILNELSELSADELNKIKNDYQNALNTKANANSFVYRSDKGNLQNSAQSINDKEEGKEIYNQIGSIFDTIDNNNGEIKFNNDFLINTNRENVVDGSVDCTYPEWYWQDGNFGNKDAIETLKLALRGDKQAEDKFIEECSKNGSTWLANKVERFVKNIEELSAKYKDFAEAFNSFNLNYNLEHDTTFKISLKKSNFKLELDNESDERNYIALFRADIDDIYFEYSGKKYELPAEQIVIKQLPFTNTIALYKKFIQDSFDFQKQMLGFNDDLIQENNANYFYYLNRPHSWKTIEPTTPIPASEGLEQLLEANPEATKYLVDLDLSNCVSNTGWSNNSTFKWISFNENNDLYFYKSLLDKNYSFRLRTWFFSSGPFNMYNTYKNDFSLQWRNDFPVMKVNESVSAWKLKD</sequence>
<evidence type="ECO:0000313" key="2">
    <source>
        <dbReference type="EMBL" id="AXK51751.1"/>
    </source>
</evidence>
<dbReference type="PROSITE" id="PS51257">
    <property type="entry name" value="PROKAR_LIPOPROTEIN"/>
    <property type="match status" value="1"/>
</dbReference>
<evidence type="ECO:0008006" key="4">
    <source>
        <dbReference type="Google" id="ProtNLM"/>
    </source>
</evidence>
<proteinExistence type="predicted"/>
<feature type="chain" id="PRO_5016797963" description="Lipoprotein" evidence="1">
    <location>
        <begin position="24"/>
        <end position="601"/>
    </location>
</feature>
<dbReference type="OrthoDB" id="390526at2"/>
<dbReference type="Proteomes" id="UP000254792">
    <property type="component" value="Chromosome"/>
</dbReference>
<dbReference type="InterPro" id="IPR054816">
    <property type="entry name" value="Lipoprotein_mollicutes-type_CS"/>
</dbReference>
<organism evidence="2 3">
    <name type="scientific">Spiroplasma alleghenense</name>
    <dbReference type="NCBI Taxonomy" id="216931"/>
    <lineage>
        <taxon>Bacteria</taxon>
        <taxon>Bacillati</taxon>
        <taxon>Mycoplasmatota</taxon>
        <taxon>Mollicutes</taxon>
        <taxon>Entomoplasmatales</taxon>
        <taxon>Spiroplasmataceae</taxon>
        <taxon>Spiroplasma</taxon>
    </lineage>
</organism>
<dbReference type="RefSeq" id="WP_115558635.1">
    <property type="nucleotide sequence ID" value="NZ_CP031376.1"/>
</dbReference>
<keyword evidence="1" id="KW-0732">Signal</keyword>
<dbReference type="EMBL" id="CP031376">
    <property type="protein sequence ID" value="AXK51751.1"/>
    <property type="molecule type" value="Genomic_DNA"/>
</dbReference>
<accession>A0A345Z572</accession>
<feature type="signal peptide" evidence="1">
    <location>
        <begin position="1"/>
        <end position="23"/>
    </location>
</feature>